<accession>A0A0B0NNN3</accession>
<protein>
    <submittedName>
        <fullName evidence="13">Uncharacterized protein</fullName>
    </submittedName>
</protein>
<evidence type="ECO:0000256" key="9">
    <source>
        <dbReference type="ARBA" id="ARBA00022989"/>
    </source>
</evidence>
<dbReference type="Gene3D" id="3.30.200.20">
    <property type="entry name" value="Phosphorylase Kinase, domain 1"/>
    <property type="match status" value="1"/>
</dbReference>
<keyword evidence="11" id="KW-0675">Receptor</keyword>
<evidence type="ECO:0000256" key="3">
    <source>
        <dbReference type="ARBA" id="ARBA00022614"/>
    </source>
</evidence>
<keyword evidence="7" id="KW-0547">Nucleotide-binding</keyword>
<gene>
    <name evidence="13" type="ORF">F383_10003</name>
</gene>
<evidence type="ECO:0000256" key="4">
    <source>
        <dbReference type="ARBA" id="ARBA00022692"/>
    </source>
</evidence>
<evidence type="ECO:0000256" key="12">
    <source>
        <dbReference type="ARBA" id="ARBA00023180"/>
    </source>
</evidence>
<evidence type="ECO:0000256" key="5">
    <source>
        <dbReference type="ARBA" id="ARBA00022729"/>
    </source>
</evidence>
<evidence type="ECO:0000256" key="11">
    <source>
        <dbReference type="ARBA" id="ARBA00023170"/>
    </source>
</evidence>
<evidence type="ECO:0000256" key="1">
    <source>
        <dbReference type="ARBA" id="ARBA00004479"/>
    </source>
</evidence>
<dbReference type="Gene3D" id="1.10.510.10">
    <property type="entry name" value="Transferase(Phosphotransferase) domain 1"/>
    <property type="match status" value="1"/>
</dbReference>
<keyword evidence="5" id="KW-0732">Signal</keyword>
<dbReference type="InterPro" id="IPR001611">
    <property type="entry name" value="Leu-rich_rpt"/>
</dbReference>
<dbReference type="OMA" id="PYQPPEW"/>
<evidence type="ECO:0000313" key="13">
    <source>
        <dbReference type="EMBL" id="KHG13399.1"/>
    </source>
</evidence>
<evidence type="ECO:0000256" key="10">
    <source>
        <dbReference type="ARBA" id="ARBA00023136"/>
    </source>
</evidence>
<dbReference type="FunFam" id="3.80.10.10:FF:000101">
    <property type="entry name" value="LRR receptor-like serine/threonine-protein kinase ERECTA"/>
    <property type="match status" value="1"/>
</dbReference>
<keyword evidence="2" id="KW-0597">Phosphoprotein</keyword>
<dbReference type="Gene3D" id="3.80.10.10">
    <property type="entry name" value="Ribonuclease Inhibitor"/>
    <property type="match status" value="2"/>
</dbReference>
<reference evidence="14" key="1">
    <citation type="submission" date="2014-09" db="EMBL/GenBank/DDBJ databases">
        <authorList>
            <person name="Mudge J."/>
            <person name="Ramaraj T."/>
            <person name="Lindquist I.E."/>
            <person name="Bharti A.K."/>
            <person name="Sundararajan A."/>
            <person name="Cameron C.T."/>
            <person name="Woodward J.E."/>
            <person name="May G.D."/>
            <person name="Brubaker C."/>
            <person name="Broadhvest J."/>
            <person name="Wilkins T.A."/>
        </authorList>
    </citation>
    <scope>NUCLEOTIDE SEQUENCE</scope>
    <source>
        <strain evidence="14">cv. AKA8401</strain>
    </source>
</reference>
<dbReference type="Pfam" id="PF08263">
    <property type="entry name" value="LRRNT_2"/>
    <property type="match status" value="1"/>
</dbReference>
<dbReference type="Proteomes" id="UP000032142">
    <property type="component" value="Unassembled WGS sequence"/>
</dbReference>
<name>A0A0B0NNN3_GOSAR</name>
<dbReference type="InterPro" id="IPR013210">
    <property type="entry name" value="LRR_N_plant-typ"/>
</dbReference>
<keyword evidence="8" id="KW-0067">ATP-binding</keyword>
<dbReference type="InterPro" id="IPR001245">
    <property type="entry name" value="Ser-Thr/Tyr_kinase_cat_dom"/>
</dbReference>
<evidence type="ECO:0000256" key="7">
    <source>
        <dbReference type="ARBA" id="ARBA00022741"/>
    </source>
</evidence>
<dbReference type="AlphaFoldDB" id="A0A0B0NNN3"/>
<keyword evidence="6" id="KW-0677">Repeat</keyword>
<dbReference type="OrthoDB" id="346907at2759"/>
<dbReference type="Pfam" id="PF07714">
    <property type="entry name" value="PK_Tyr_Ser-Thr"/>
    <property type="match status" value="1"/>
</dbReference>
<dbReference type="FunFam" id="3.80.10.10:FF:000722">
    <property type="entry name" value="Leucine-rich repeat receptor-like protein kinase"/>
    <property type="match status" value="1"/>
</dbReference>
<organism evidence="13 14">
    <name type="scientific">Gossypium arboreum</name>
    <name type="common">Tree cotton</name>
    <name type="synonym">Gossypium nanking</name>
    <dbReference type="NCBI Taxonomy" id="29729"/>
    <lineage>
        <taxon>Eukaryota</taxon>
        <taxon>Viridiplantae</taxon>
        <taxon>Streptophyta</taxon>
        <taxon>Embryophyta</taxon>
        <taxon>Tracheophyta</taxon>
        <taxon>Spermatophyta</taxon>
        <taxon>Magnoliopsida</taxon>
        <taxon>eudicotyledons</taxon>
        <taxon>Gunneridae</taxon>
        <taxon>Pentapetalae</taxon>
        <taxon>rosids</taxon>
        <taxon>malvids</taxon>
        <taxon>Malvales</taxon>
        <taxon>Malvaceae</taxon>
        <taxon>Malvoideae</taxon>
        <taxon>Gossypium</taxon>
    </lineage>
</organism>
<dbReference type="InterPro" id="IPR000719">
    <property type="entry name" value="Prot_kinase_dom"/>
</dbReference>
<proteinExistence type="predicted"/>
<keyword evidence="9" id="KW-1133">Transmembrane helix</keyword>
<keyword evidence="10" id="KW-0472">Membrane</keyword>
<dbReference type="Pfam" id="PF13855">
    <property type="entry name" value="LRR_8"/>
    <property type="match status" value="1"/>
</dbReference>
<keyword evidence="14" id="KW-1185">Reference proteome</keyword>
<dbReference type="GO" id="GO:0004672">
    <property type="term" value="F:protein kinase activity"/>
    <property type="evidence" value="ECO:0007669"/>
    <property type="project" value="InterPro"/>
</dbReference>
<dbReference type="PROSITE" id="PS50011">
    <property type="entry name" value="PROTEIN_KINASE_DOM"/>
    <property type="match status" value="1"/>
</dbReference>
<comment type="subcellular location">
    <subcellularLocation>
        <location evidence="1">Membrane</location>
        <topology evidence="1">Single-pass type I membrane protein</topology>
    </subcellularLocation>
</comment>
<dbReference type="InterPro" id="IPR032675">
    <property type="entry name" value="LRR_dom_sf"/>
</dbReference>
<dbReference type="PRINTS" id="PR00019">
    <property type="entry name" value="LEURICHRPT"/>
</dbReference>
<dbReference type="InterPro" id="IPR011009">
    <property type="entry name" value="Kinase-like_dom_sf"/>
</dbReference>
<evidence type="ECO:0000256" key="6">
    <source>
        <dbReference type="ARBA" id="ARBA00022737"/>
    </source>
</evidence>
<dbReference type="GO" id="GO:0016020">
    <property type="term" value="C:membrane"/>
    <property type="evidence" value="ECO:0007669"/>
    <property type="project" value="UniProtKB-SubCell"/>
</dbReference>
<dbReference type="PANTHER" id="PTHR48007:SF47">
    <property type="entry name" value="PROTEIN KINASE DOMAIN-CONTAINING PROTEIN"/>
    <property type="match status" value="1"/>
</dbReference>
<dbReference type="KEGG" id="gab:108476835"/>
<dbReference type="GO" id="GO:0005524">
    <property type="term" value="F:ATP binding"/>
    <property type="evidence" value="ECO:0007669"/>
    <property type="project" value="UniProtKB-KW"/>
</dbReference>
<dbReference type="SUPFAM" id="SSF56112">
    <property type="entry name" value="Protein kinase-like (PK-like)"/>
    <property type="match status" value="1"/>
</dbReference>
<dbReference type="EMBL" id="KN399511">
    <property type="protein sequence ID" value="KHG13399.1"/>
    <property type="molecule type" value="Genomic_DNA"/>
</dbReference>
<sequence length="785" mass="84941">MGFKRSNSHCFSFLLLVFLMVPTLALNTDGVLLLSFKHAILSDPLSVLQSWNRDDKTPCAWTGVTCTEIGLPGTPDRLRVTSLVLPNSHLHGSISEDLGHIQHLRHLDLSSNNFNGILPSSIFNSTELQVLSLSANLISGSLPETIGALASLQLLNLSHNALAGKVPENLTALQNLSVVSLKGNYLSGNIPSGFDSVEVLDLSSNLLNGSLPLDLGGVHLNYLNLSYNKISGSISPEFAKKLPQNATIDLSFNNLSGAIPESVALLNQKMEFFSGNIDLCGKPLKTLCAVPSTLSTPPNMSQSISPAIAVIPNTVVSTPVTSSSPNNIQNQARGSLKPGTIAAIAVADLAGISILGMIILYVYQLKKRKDHLDDPSTAATSCNVLKQPKVIVSKTNVELRTKMPPSPPSSSSSSPSCSCSCSCMKLKLIEASETNSSDSDLEEKNQVINVNQRPGKLVTVDGETELELETLLKASAYILGTSGWSIVYKAVLENGTAFAVRRIGESSVERLKDFESRVRMIAKLRHPNLVKIRGFYWGDTEKLVIYDYVSNGSLACTTTAYRRSGSSSVWHLPLEARLKIARGVARGLAYIHEKKQVHGNIKPTNILLDSNMEPIISDLGLDRLLSRNGATYKPNNSSSIRFLSSQRSTASRDAPSDHPTTPTNPSPHAAATCSTPYQALESLKNLKPNPKWDVYSFGMILLELLSGRVLSTGELEQWAVAAASIEEEKNRAVRLGDMAIKGDMEGKEEAILTFFRLGFSCVSVVPQKRPSMKEAVQILEKITWC</sequence>
<keyword evidence="4" id="KW-0812">Transmembrane</keyword>
<dbReference type="InterPro" id="IPR046959">
    <property type="entry name" value="PRK1-6/SRF4-like"/>
</dbReference>
<dbReference type="PANTHER" id="PTHR48007">
    <property type="entry name" value="LEUCINE-RICH REPEAT RECEPTOR-LIKE PROTEIN KINASE PXC1"/>
    <property type="match status" value="1"/>
</dbReference>
<keyword evidence="12" id="KW-0325">Glycoprotein</keyword>
<evidence type="ECO:0000256" key="8">
    <source>
        <dbReference type="ARBA" id="ARBA00022840"/>
    </source>
</evidence>
<dbReference type="Pfam" id="PF00560">
    <property type="entry name" value="LRR_1"/>
    <property type="match status" value="2"/>
</dbReference>
<keyword evidence="3" id="KW-0433">Leucine-rich repeat</keyword>
<evidence type="ECO:0000256" key="2">
    <source>
        <dbReference type="ARBA" id="ARBA00022553"/>
    </source>
</evidence>
<evidence type="ECO:0000313" key="14">
    <source>
        <dbReference type="Proteomes" id="UP000032142"/>
    </source>
</evidence>
<dbReference type="SUPFAM" id="SSF52058">
    <property type="entry name" value="L domain-like"/>
    <property type="match status" value="1"/>
</dbReference>